<protein>
    <submittedName>
        <fullName evidence="1">Uncharacterized protein</fullName>
    </submittedName>
</protein>
<dbReference type="EMBL" id="JAINUF010000007">
    <property type="protein sequence ID" value="KAJ8353915.1"/>
    <property type="molecule type" value="Genomic_DNA"/>
</dbReference>
<organism evidence="1 2">
    <name type="scientific">Synaphobranchus kaupii</name>
    <name type="common">Kaup's arrowtooth eel</name>
    <dbReference type="NCBI Taxonomy" id="118154"/>
    <lineage>
        <taxon>Eukaryota</taxon>
        <taxon>Metazoa</taxon>
        <taxon>Chordata</taxon>
        <taxon>Craniata</taxon>
        <taxon>Vertebrata</taxon>
        <taxon>Euteleostomi</taxon>
        <taxon>Actinopterygii</taxon>
        <taxon>Neopterygii</taxon>
        <taxon>Teleostei</taxon>
        <taxon>Anguilliformes</taxon>
        <taxon>Synaphobranchidae</taxon>
        <taxon>Synaphobranchus</taxon>
    </lineage>
</organism>
<accession>A0A9Q1F9T9</accession>
<dbReference type="Proteomes" id="UP001152622">
    <property type="component" value="Chromosome 7"/>
</dbReference>
<dbReference type="AlphaFoldDB" id="A0A9Q1F9T9"/>
<evidence type="ECO:0000313" key="2">
    <source>
        <dbReference type="Proteomes" id="UP001152622"/>
    </source>
</evidence>
<evidence type="ECO:0000313" key="1">
    <source>
        <dbReference type="EMBL" id="KAJ8353915.1"/>
    </source>
</evidence>
<keyword evidence="2" id="KW-1185">Reference proteome</keyword>
<gene>
    <name evidence="1" type="ORF">SKAU_G00214820</name>
</gene>
<name>A0A9Q1F9T9_SYNKA</name>
<comment type="caution">
    <text evidence="1">The sequence shown here is derived from an EMBL/GenBank/DDBJ whole genome shotgun (WGS) entry which is preliminary data.</text>
</comment>
<sequence length="93" mass="9998">MAEWLGALLLEGTSSQPAPPWGYDHARDPDLVMWSCCGAGEAILHPLCLPCLGDLLMSAVFQGSPNLEVLNQAFPPPLLLEPNRSTSSTDRIP</sequence>
<reference evidence="1" key="1">
    <citation type="journal article" date="2023" name="Science">
        <title>Genome structures resolve the early diversification of teleost fishes.</title>
        <authorList>
            <person name="Parey E."/>
            <person name="Louis A."/>
            <person name="Montfort J."/>
            <person name="Bouchez O."/>
            <person name="Roques C."/>
            <person name="Iampietro C."/>
            <person name="Lluch J."/>
            <person name="Castinel A."/>
            <person name="Donnadieu C."/>
            <person name="Desvignes T."/>
            <person name="Floi Bucao C."/>
            <person name="Jouanno E."/>
            <person name="Wen M."/>
            <person name="Mejri S."/>
            <person name="Dirks R."/>
            <person name="Jansen H."/>
            <person name="Henkel C."/>
            <person name="Chen W.J."/>
            <person name="Zahm M."/>
            <person name="Cabau C."/>
            <person name="Klopp C."/>
            <person name="Thompson A.W."/>
            <person name="Robinson-Rechavi M."/>
            <person name="Braasch I."/>
            <person name="Lecointre G."/>
            <person name="Bobe J."/>
            <person name="Postlethwait J.H."/>
            <person name="Berthelot C."/>
            <person name="Roest Crollius H."/>
            <person name="Guiguen Y."/>
        </authorList>
    </citation>
    <scope>NUCLEOTIDE SEQUENCE</scope>
    <source>
        <strain evidence="1">WJC10195</strain>
    </source>
</reference>
<proteinExistence type="predicted"/>